<accession>A0A3P3XJ87</accession>
<evidence type="ECO:0000256" key="2">
    <source>
        <dbReference type="ARBA" id="ARBA00023002"/>
    </source>
</evidence>
<dbReference type="InterPro" id="IPR000683">
    <property type="entry name" value="Gfo/Idh/MocA-like_OxRdtase_N"/>
</dbReference>
<protein>
    <submittedName>
        <fullName evidence="5">Putative enzyme</fullName>
        <ecNumber evidence="5">1.-.-.-</ecNumber>
    </submittedName>
</protein>
<evidence type="ECO:0000313" key="5">
    <source>
        <dbReference type="EMBL" id="SLM12415.1"/>
    </source>
</evidence>
<proteinExistence type="inferred from homology"/>
<dbReference type="Pfam" id="PF22725">
    <property type="entry name" value="GFO_IDH_MocA_C3"/>
    <property type="match status" value="1"/>
</dbReference>
<dbReference type="EMBL" id="FWDM01000018">
    <property type="protein sequence ID" value="SLM12415.1"/>
    <property type="molecule type" value="Genomic_DNA"/>
</dbReference>
<dbReference type="PANTHER" id="PTHR22604:SF105">
    <property type="entry name" value="TRANS-1,2-DIHYDROBENZENE-1,2-DIOL DEHYDROGENASE"/>
    <property type="match status" value="1"/>
</dbReference>
<feature type="domain" description="Gfo/Idh/MocA-like oxidoreductase N-terminal" evidence="3">
    <location>
        <begin position="26"/>
        <end position="123"/>
    </location>
</feature>
<sequence>MNTVRWGVLSVSNHYRLRVHHQLAGSELSKVVAIASRDTAKAETAACELGIRRSFGSYEALLADPEIDAVYLPLPNHLHAEWVKKAADAGKHVLCEKPFAMNAAQAADAIRYAESKGVKVMEAFMYRFHPQWAHAKEVVQSGEIGKVLFVHVQFTFNNKDPRNIRNILEVGGGAIMDIGCYACSSSRFIMGKEPVRAISLVSRDPEFGTDALSSGMLDFGDARALFTVSTQAFPVQQVDIVGTSGSISIFIPFNMYGDVPAEMRIVTGIGPRTVRLGPAGQYRLMFDAFSKSIIEGTPVPTPPEDAIANMRALDALFRSEKSGSWEKII</sequence>
<dbReference type="PANTHER" id="PTHR22604">
    <property type="entry name" value="OXIDOREDUCTASES"/>
    <property type="match status" value="1"/>
</dbReference>
<dbReference type="GO" id="GO:0016491">
    <property type="term" value="F:oxidoreductase activity"/>
    <property type="evidence" value="ECO:0007669"/>
    <property type="project" value="UniProtKB-KW"/>
</dbReference>
<dbReference type="Gene3D" id="3.30.360.10">
    <property type="entry name" value="Dihydrodipicolinate Reductase, domain 2"/>
    <property type="match status" value="1"/>
</dbReference>
<keyword evidence="2 5" id="KW-0560">Oxidoreductase</keyword>
<dbReference type="EC" id="1.-.-.-" evidence="5"/>
<evidence type="ECO:0000259" key="4">
    <source>
        <dbReference type="Pfam" id="PF22725"/>
    </source>
</evidence>
<dbReference type="InterPro" id="IPR036291">
    <property type="entry name" value="NAD(P)-bd_dom_sf"/>
</dbReference>
<dbReference type="InterPro" id="IPR050984">
    <property type="entry name" value="Gfo/Idh/MocA_domain"/>
</dbReference>
<dbReference type="InterPro" id="IPR055170">
    <property type="entry name" value="GFO_IDH_MocA-like_dom"/>
</dbReference>
<feature type="domain" description="GFO/IDH/MocA-like oxidoreductase" evidence="4">
    <location>
        <begin position="133"/>
        <end position="247"/>
    </location>
</feature>
<dbReference type="AlphaFoldDB" id="A0A3P3XJ87"/>
<comment type="similarity">
    <text evidence="1">Belongs to the Gfo/Idh/MocA family.</text>
</comment>
<gene>
    <name evidence="5" type="ORF">SPIROBIBN47_250030</name>
</gene>
<evidence type="ECO:0000256" key="1">
    <source>
        <dbReference type="ARBA" id="ARBA00010928"/>
    </source>
</evidence>
<reference evidence="5" key="1">
    <citation type="submission" date="2017-02" db="EMBL/GenBank/DDBJ databases">
        <authorList>
            <person name="Regsiter A."/>
            <person name="William W."/>
        </authorList>
    </citation>
    <scope>NUCLEOTIDE SEQUENCE</scope>
    <source>
        <strain evidence="5">Bib</strain>
    </source>
</reference>
<dbReference type="Pfam" id="PF01408">
    <property type="entry name" value="GFO_IDH_MocA"/>
    <property type="match status" value="1"/>
</dbReference>
<dbReference type="Gene3D" id="3.40.50.720">
    <property type="entry name" value="NAD(P)-binding Rossmann-like Domain"/>
    <property type="match status" value="1"/>
</dbReference>
<dbReference type="SUPFAM" id="SSF55347">
    <property type="entry name" value="Glyceraldehyde-3-phosphate dehydrogenase-like, C-terminal domain"/>
    <property type="match status" value="1"/>
</dbReference>
<organism evidence="5">
    <name type="scientific">uncultured spirochete</name>
    <dbReference type="NCBI Taxonomy" id="156406"/>
    <lineage>
        <taxon>Bacteria</taxon>
        <taxon>Pseudomonadati</taxon>
        <taxon>Spirochaetota</taxon>
        <taxon>Spirochaetia</taxon>
        <taxon>Spirochaetales</taxon>
        <taxon>environmental samples</taxon>
    </lineage>
</organism>
<evidence type="ECO:0000259" key="3">
    <source>
        <dbReference type="Pfam" id="PF01408"/>
    </source>
</evidence>
<dbReference type="SUPFAM" id="SSF51735">
    <property type="entry name" value="NAD(P)-binding Rossmann-fold domains"/>
    <property type="match status" value="1"/>
</dbReference>
<dbReference type="GO" id="GO:0000166">
    <property type="term" value="F:nucleotide binding"/>
    <property type="evidence" value="ECO:0007669"/>
    <property type="project" value="InterPro"/>
</dbReference>
<name>A0A3P3XJ87_9SPIR</name>